<evidence type="ECO:0000313" key="4">
    <source>
        <dbReference type="Proteomes" id="UP000003244"/>
    </source>
</evidence>
<dbReference type="STRING" id="596315.HMPREF0634_0044"/>
<feature type="domain" description="Glycoside-hydrolase family GH114 TIM-barrel" evidence="2">
    <location>
        <begin position="56"/>
        <end position="263"/>
    </location>
</feature>
<dbReference type="Pfam" id="PF03537">
    <property type="entry name" value="Glyco_hydro_114"/>
    <property type="match status" value="1"/>
</dbReference>
<keyword evidence="4" id="KW-1185">Reference proteome</keyword>
<evidence type="ECO:0000259" key="2">
    <source>
        <dbReference type="Pfam" id="PF03537"/>
    </source>
</evidence>
<dbReference type="OrthoDB" id="10730at2"/>
<dbReference type="EMBL" id="ADGQ01000070">
    <property type="protein sequence ID" value="EFM64103.1"/>
    <property type="molecule type" value="Genomic_DNA"/>
</dbReference>
<dbReference type="eggNOG" id="COG3868">
    <property type="taxonomic scope" value="Bacteria"/>
</dbReference>
<dbReference type="InterPro" id="IPR017853">
    <property type="entry name" value="GH"/>
</dbReference>
<dbReference type="Gene3D" id="3.20.20.70">
    <property type="entry name" value="Aldolase class I"/>
    <property type="match status" value="1"/>
</dbReference>
<dbReference type="PANTHER" id="PTHR35882:SF2">
    <property type="entry name" value="PELA"/>
    <property type="match status" value="1"/>
</dbReference>
<keyword evidence="1" id="KW-0812">Transmembrane</keyword>
<dbReference type="GeneID" id="84801281"/>
<protein>
    <recommendedName>
        <fullName evidence="2">Glycoside-hydrolase family GH114 TIM-barrel domain-containing protein</fullName>
    </recommendedName>
</protein>
<dbReference type="SUPFAM" id="SSF51445">
    <property type="entry name" value="(Trans)glycosidases"/>
    <property type="match status" value="1"/>
</dbReference>
<dbReference type="PANTHER" id="PTHR35882">
    <property type="entry name" value="PELA"/>
    <property type="match status" value="1"/>
</dbReference>
<feature type="transmembrane region" description="Helical" evidence="1">
    <location>
        <begin position="12"/>
        <end position="33"/>
    </location>
</feature>
<reference evidence="3 4" key="1">
    <citation type="submission" date="2010-08" db="EMBL/GenBank/DDBJ databases">
        <authorList>
            <person name="Harkins D.M."/>
            <person name="Madupu R."/>
            <person name="Durkin A.S."/>
            <person name="Torralba M."/>
            <person name="Methe B."/>
            <person name="Sutton G.G."/>
            <person name="Nelson K.E."/>
        </authorList>
    </citation>
    <scope>NUCLEOTIDE SEQUENCE [LARGE SCALE GENOMIC DNA]</scope>
    <source>
        <strain evidence="3 4">DSM 17678</strain>
    </source>
</reference>
<dbReference type="InterPro" id="IPR013785">
    <property type="entry name" value="Aldolase_TIM"/>
</dbReference>
<keyword evidence="1" id="KW-0472">Membrane</keyword>
<comment type="caution">
    <text evidence="3">The sequence shown here is derived from an EMBL/GenBank/DDBJ whole genome shotgun (WGS) entry which is preliminary data.</text>
</comment>
<name>E0E4R1_9FIRM</name>
<dbReference type="Proteomes" id="UP000003244">
    <property type="component" value="Unassembled WGS sequence"/>
</dbReference>
<evidence type="ECO:0000313" key="3">
    <source>
        <dbReference type="EMBL" id="EFM64103.1"/>
    </source>
</evidence>
<dbReference type="InterPro" id="IPR004352">
    <property type="entry name" value="GH114_TIM-barrel"/>
</dbReference>
<evidence type="ECO:0000256" key="1">
    <source>
        <dbReference type="SAM" id="Phobius"/>
    </source>
</evidence>
<organism evidence="3 4">
    <name type="scientific">Peptostreptococcus stomatis DSM 17678</name>
    <dbReference type="NCBI Taxonomy" id="596315"/>
    <lineage>
        <taxon>Bacteria</taxon>
        <taxon>Bacillati</taxon>
        <taxon>Bacillota</taxon>
        <taxon>Clostridia</taxon>
        <taxon>Peptostreptococcales</taxon>
        <taxon>Peptostreptococcaceae</taxon>
        <taxon>Peptostreptococcus</taxon>
    </lineage>
</organism>
<gene>
    <name evidence="3" type="ORF">HMPREF0634_0044</name>
</gene>
<dbReference type="RefSeq" id="WP_007790755.1">
    <property type="nucleotide sequence ID" value="NZ_ADGQ01000070.1"/>
</dbReference>
<proteinExistence type="predicted"/>
<dbReference type="AlphaFoldDB" id="E0E4R1"/>
<accession>E0E4R1</accession>
<sequence>MRLVGRQKSVKITAGILIISVFILALLSLLEFFKDRDKKNDYGVFLGIEKTEIHKLDDYKTVVIDPSNFTKSDIDQLHKENKLVYGYLNIGSIEKFRPYYKNYEKLTLATYENWPDERWIDVTSNDWQEFVVKNLGKKYADKGIDGFFIDNTDVYYQYPREEIFQGLTSIMKGLRDYKLKIIINGGDPFVSRCIDENIAKDLFDGINQECVFTSIDFDNKSYGIQARDETKRYKEYLSKVKKAGLEVYLLEYGAGPSIQDIIDEYCKQNDFKYYNAESLELK</sequence>
<keyword evidence="1" id="KW-1133">Transmembrane helix</keyword>